<dbReference type="GO" id="GO:0005524">
    <property type="term" value="F:ATP binding"/>
    <property type="evidence" value="ECO:0007669"/>
    <property type="project" value="InterPro"/>
</dbReference>
<dbReference type="AlphaFoldDB" id="A0A830EAX1"/>
<gene>
    <name evidence="4" type="ORF">GCM10007209_38360</name>
</gene>
<dbReference type="GO" id="GO:0042555">
    <property type="term" value="C:MCM complex"/>
    <property type="evidence" value="ECO:0007669"/>
    <property type="project" value="TreeGrafter"/>
</dbReference>
<organism evidence="4 5">
    <name type="scientific">Haloferax sulfurifontis</name>
    <dbReference type="NCBI Taxonomy" id="255616"/>
    <lineage>
        <taxon>Archaea</taxon>
        <taxon>Methanobacteriati</taxon>
        <taxon>Methanobacteriota</taxon>
        <taxon>Stenosarchaea group</taxon>
        <taxon>Halobacteria</taxon>
        <taxon>Halobacteriales</taxon>
        <taxon>Haloferacaceae</taxon>
        <taxon>Haloferax</taxon>
    </lineage>
</organism>
<evidence type="ECO:0000313" key="5">
    <source>
        <dbReference type="Proteomes" id="UP000646833"/>
    </source>
</evidence>
<evidence type="ECO:0000256" key="2">
    <source>
        <dbReference type="ARBA" id="ARBA00022705"/>
    </source>
</evidence>
<dbReference type="Pfam" id="PF17207">
    <property type="entry name" value="MCM_OB"/>
    <property type="match status" value="1"/>
</dbReference>
<dbReference type="PANTHER" id="PTHR11630">
    <property type="entry name" value="DNA REPLICATION LICENSING FACTOR MCM FAMILY MEMBER"/>
    <property type="match status" value="1"/>
</dbReference>
<comment type="caution">
    <text evidence="4">The sequence shown here is derived from an EMBL/GenBank/DDBJ whole genome shotgun (WGS) entry which is preliminary data.</text>
</comment>
<dbReference type="RefSeq" id="WP_007273970.1">
    <property type="nucleotide sequence ID" value="NZ_BMCI01000011.1"/>
</dbReference>
<proteinExistence type="inferred from homology"/>
<accession>A0A830EAX1</accession>
<dbReference type="SUPFAM" id="SSF50249">
    <property type="entry name" value="Nucleic acid-binding proteins"/>
    <property type="match status" value="1"/>
</dbReference>
<dbReference type="EMBL" id="BMCI01000011">
    <property type="protein sequence ID" value="GGC72715.1"/>
    <property type="molecule type" value="Genomic_DNA"/>
</dbReference>
<dbReference type="PANTHER" id="PTHR11630:SF66">
    <property type="entry name" value="DNA REPLICATION LICENSING FACTOR MCM4"/>
    <property type="match status" value="1"/>
</dbReference>
<evidence type="ECO:0000313" key="4">
    <source>
        <dbReference type="EMBL" id="GGC72715.1"/>
    </source>
</evidence>
<dbReference type="GO" id="GO:0017116">
    <property type="term" value="F:single-stranded DNA helicase activity"/>
    <property type="evidence" value="ECO:0007669"/>
    <property type="project" value="TreeGrafter"/>
</dbReference>
<dbReference type="GO" id="GO:0003697">
    <property type="term" value="F:single-stranded DNA binding"/>
    <property type="evidence" value="ECO:0007669"/>
    <property type="project" value="TreeGrafter"/>
</dbReference>
<dbReference type="Proteomes" id="UP000646833">
    <property type="component" value="Unassembled WGS sequence"/>
</dbReference>
<comment type="similarity">
    <text evidence="1">Belongs to the MCM family.</text>
</comment>
<reference evidence="4" key="1">
    <citation type="journal article" date="2014" name="Int. J. Syst. Evol. Microbiol.">
        <title>Complete genome sequence of Corynebacterium casei LMG S-19264T (=DSM 44701T), isolated from a smear-ripened cheese.</title>
        <authorList>
            <consortium name="US DOE Joint Genome Institute (JGI-PGF)"/>
            <person name="Walter F."/>
            <person name="Albersmeier A."/>
            <person name="Kalinowski J."/>
            <person name="Ruckert C."/>
        </authorList>
    </citation>
    <scope>NUCLEOTIDE SEQUENCE</scope>
    <source>
        <strain evidence="4">CCM 7217</strain>
    </source>
</reference>
<dbReference type="InterPro" id="IPR033762">
    <property type="entry name" value="MCM_OB"/>
</dbReference>
<dbReference type="Gene3D" id="2.40.50.140">
    <property type="entry name" value="Nucleic acid-binding proteins"/>
    <property type="match status" value="1"/>
</dbReference>
<name>A0A830EAX1_9EURY</name>
<dbReference type="Gene3D" id="3.30.1640.10">
    <property type="entry name" value="mini-chromosome maintenance (MCM) complex, chain A, domain 1"/>
    <property type="match status" value="1"/>
</dbReference>
<evidence type="ECO:0000259" key="3">
    <source>
        <dbReference type="Pfam" id="PF17207"/>
    </source>
</evidence>
<feature type="domain" description="MCM OB" evidence="3">
    <location>
        <begin position="104"/>
        <end position="226"/>
    </location>
</feature>
<dbReference type="Gene3D" id="2.20.28.10">
    <property type="match status" value="1"/>
</dbReference>
<sequence length="325" mass="36098">MNSADRLDAYLDRISDDADAASEAWTDTPGGASLRVDWQDFHEFDDELADKWVDSPRSTAKLWSRRLRNRYQNPETDDLEKPISKMPVRPVNLPDRACFRLGGLRERHLGTLVEVPVEVVEVESVDPWLRKAVWECLECGALNPTRQGYGHIRFGTCMSCETSLDKKNAKLMGDGTEMVDFQKLVAIPRDSALDDPPAIQVFLTGDIVGKVGVGDEITVVGKYRTLPMAMQRETQLNTFIDAKALDVDERQQAGALSEDELDDAIIRAVDDLWSEDGTAYGVPTDDAISAVVDQHGVRFAEVENRIEALEDDGEFTLAAGAIIKD</sequence>
<reference evidence="4" key="2">
    <citation type="submission" date="2020-09" db="EMBL/GenBank/DDBJ databases">
        <authorList>
            <person name="Sun Q."/>
            <person name="Sedlacek I."/>
        </authorList>
    </citation>
    <scope>NUCLEOTIDE SEQUENCE</scope>
    <source>
        <strain evidence="4">CCM 7217</strain>
    </source>
</reference>
<protein>
    <recommendedName>
        <fullName evidence="3">MCM OB domain-containing protein</fullName>
    </recommendedName>
</protein>
<dbReference type="InterPro" id="IPR012340">
    <property type="entry name" value="NA-bd_OB-fold"/>
</dbReference>
<keyword evidence="2" id="KW-0235">DNA replication</keyword>
<evidence type="ECO:0000256" key="1">
    <source>
        <dbReference type="ARBA" id="ARBA00008010"/>
    </source>
</evidence>
<dbReference type="InterPro" id="IPR031327">
    <property type="entry name" value="MCM"/>
</dbReference>
<dbReference type="GO" id="GO:0006260">
    <property type="term" value="P:DNA replication"/>
    <property type="evidence" value="ECO:0007669"/>
    <property type="project" value="UniProtKB-KW"/>
</dbReference>